<dbReference type="SMART" id="SM00248">
    <property type="entry name" value="ANK"/>
    <property type="match status" value="2"/>
</dbReference>
<dbReference type="InterPro" id="IPR001650">
    <property type="entry name" value="Helicase_C-like"/>
</dbReference>
<dbReference type="GO" id="GO:0003723">
    <property type="term" value="F:RNA binding"/>
    <property type="evidence" value="ECO:0007669"/>
    <property type="project" value="UniProtKB-KW"/>
</dbReference>
<dbReference type="InterPro" id="IPR002110">
    <property type="entry name" value="Ankyrin_rpt"/>
</dbReference>
<dbReference type="OMA" id="XDEVHER"/>
<proteinExistence type="inferred from homology"/>
<dbReference type="InterPro" id="IPR011545">
    <property type="entry name" value="DEAD/DEAH_box_helicase_dom"/>
</dbReference>
<feature type="compositionally biased region" description="Basic residues" evidence="10">
    <location>
        <begin position="20"/>
        <end position="31"/>
    </location>
</feature>
<dbReference type="PROSITE" id="PS51194">
    <property type="entry name" value="HELICASE_CTER"/>
    <property type="match status" value="1"/>
</dbReference>
<accession>A0A553NQY8</accession>
<comment type="similarity">
    <text evidence="8">Belongs to the DExH box helicase family.</text>
</comment>
<evidence type="ECO:0000259" key="13">
    <source>
        <dbReference type="PROSITE" id="PS51194"/>
    </source>
</evidence>
<protein>
    <recommendedName>
        <fullName evidence="16">RNA helicase</fullName>
    </recommendedName>
</protein>
<keyword evidence="9" id="KW-0040">ANK repeat</keyword>
<dbReference type="InterPro" id="IPR036867">
    <property type="entry name" value="R3H_dom_sf"/>
</dbReference>
<dbReference type="FunFam" id="3.40.50.300:FF:000526">
    <property type="entry name" value="DExH-box ATP-dependent RNA helicase DExH3"/>
    <property type="match status" value="1"/>
</dbReference>
<keyword evidence="2" id="KW-0547">Nucleotide-binding</keyword>
<dbReference type="CDD" id="cd18791">
    <property type="entry name" value="SF2_C_RHA"/>
    <property type="match status" value="1"/>
</dbReference>
<dbReference type="GO" id="GO:0004386">
    <property type="term" value="F:helicase activity"/>
    <property type="evidence" value="ECO:0007669"/>
    <property type="project" value="UniProtKB-KW"/>
</dbReference>
<keyword evidence="15" id="KW-1185">Reference proteome</keyword>
<evidence type="ECO:0000256" key="3">
    <source>
        <dbReference type="ARBA" id="ARBA00022801"/>
    </source>
</evidence>
<dbReference type="PANTHER" id="PTHR18934:SF213">
    <property type="entry name" value="3'-5' RNA HELICASE YTHDC2"/>
    <property type="match status" value="1"/>
</dbReference>
<evidence type="ECO:0000256" key="8">
    <source>
        <dbReference type="ARBA" id="ARBA00060772"/>
    </source>
</evidence>
<evidence type="ECO:0008006" key="16">
    <source>
        <dbReference type="Google" id="ProtNLM"/>
    </source>
</evidence>
<organism evidence="14 15">
    <name type="scientific">Tigriopus californicus</name>
    <name type="common">Marine copepod</name>
    <dbReference type="NCBI Taxonomy" id="6832"/>
    <lineage>
        <taxon>Eukaryota</taxon>
        <taxon>Metazoa</taxon>
        <taxon>Ecdysozoa</taxon>
        <taxon>Arthropoda</taxon>
        <taxon>Crustacea</taxon>
        <taxon>Multicrustacea</taxon>
        <taxon>Hexanauplia</taxon>
        <taxon>Copepoda</taxon>
        <taxon>Harpacticoida</taxon>
        <taxon>Harpacticidae</taxon>
        <taxon>Tigriopus</taxon>
    </lineage>
</organism>
<evidence type="ECO:0000256" key="6">
    <source>
        <dbReference type="ARBA" id="ARBA00022884"/>
    </source>
</evidence>
<feature type="domain" description="Helicase C-terminal" evidence="13">
    <location>
        <begin position="538"/>
        <end position="704"/>
    </location>
</feature>
<dbReference type="SUPFAM" id="SSF82708">
    <property type="entry name" value="R3H domain"/>
    <property type="match status" value="1"/>
</dbReference>
<dbReference type="InterPro" id="IPR007502">
    <property type="entry name" value="Helicase-assoc_dom"/>
</dbReference>
<dbReference type="Pfam" id="PF21010">
    <property type="entry name" value="HA2_C"/>
    <property type="match status" value="1"/>
</dbReference>
<dbReference type="InterPro" id="IPR011709">
    <property type="entry name" value="DEAD-box_helicase_OB_fold"/>
</dbReference>
<dbReference type="Pfam" id="PF01424">
    <property type="entry name" value="R3H"/>
    <property type="match status" value="1"/>
</dbReference>
<dbReference type="Pfam" id="PF26026">
    <property type="entry name" value="RNA_hel_CTD"/>
    <property type="match status" value="1"/>
</dbReference>
<feature type="domain" description="R3H" evidence="11">
    <location>
        <begin position="42"/>
        <end position="106"/>
    </location>
</feature>
<evidence type="ECO:0000256" key="10">
    <source>
        <dbReference type="SAM" id="MobiDB-lite"/>
    </source>
</evidence>
<evidence type="ECO:0000259" key="12">
    <source>
        <dbReference type="PROSITE" id="PS51192"/>
    </source>
</evidence>
<dbReference type="SMART" id="SM00490">
    <property type="entry name" value="HELICc"/>
    <property type="match status" value="1"/>
</dbReference>
<dbReference type="Pfam" id="PF00270">
    <property type="entry name" value="DEAD"/>
    <property type="match status" value="1"/>
</dbReference>
<dbReference type="PANTHER" id="PTHR18934">
    <property type="entry name" value="ATP-DEPENDENT RNA HELICASE"/>
    <property type="match status" value="1"/>
</dbReference>
<keyword evidence="3" id="KW-0378">Hydrolase</keyword>
<dbReference type="PROSITE" id="PS50297">
    <property type="entry name" value="ANK_REP_REGION"/>
    <property type="match status" value="1"/>
</dbReference>
<dbReference type="InterPro" id="IPR059023">
    <property type="entry name" value="RNA_hel_CTD"/>
</dbReference>
<evidence type="ECO:0000256" key="5">
    <source>
        <dbReference type="ARBA" id="ARBA00022840"/>
    </source>
</evidence>
<evidence type="ECO:0000313" key="14">
    <source>
        <dbReference type="EMBL" id="TRY67853.1"/>
    </source>
</evidence>
<dbReference type="Proteomes" id="UP000318571">
    <property type="component" value="Chromosome 4"/>
</dbReference>
<dbReference type="Gene3D" id="3.30.1370.50">
    <property type="entry name" value="R3H-like domain"/>
    <property type="match status" value="1"/>
</dbReference>
<dbReference type="GO" id="GO:0016787">
    <property type="term" value="F:hydrolase activity"/>
    <property type="evidence" value="ECO:0007669"/>
    <property type="project" value="UniProtKB-KW"/>
</dbReference>
<keyword evidence="7" id="KW-0539">Nucleus</keyword>
<dbReference type="SMART" id="SM00847">
    <property type="entry name" value="HA2"/>
    <property type="match status" value="1"/>
</dbReference>
<dbReference type="PROSITE" id="PS51192">
    <property type="entry name" value="HELICASE_ATP_BIND_1"/>
    <property type="match status" value="1"/>
</dbReference>
<dbReference type="InterPro" id="IPR014001">
    <property type="entry name" value="Helicase_ATP-bd"/>
</dbReference>
<dbReference type="GO" id="GO:0005524">
    <property type="term" value="F:ATP binding"/>
    <property type="evidence" value="ECO:0007669"/>
    <property type="project" value="UniProtKB-KW"/>
</dbReference>
<evidence type="ECO:0000256" key="4">
    <source>
        <dbReference type="ARBA" id="ARBA00022806"/>
    </source>
</evidence>
<dbReference type="SUPFAM" id="SSF52540">
    <property type="entry name" value="P-loop containing nucleoside triphosphate hydrolases"/>
    <property type="match status" value="2"/>
</dbReference>
<dbReference type="EMBL" id="VCGU01000011">
    <property type="protein sequence ID" value="TRY67853.1"/>
    <property type="molecule type" value="Genomic_DNA"/>
</dbReference>
<dbReference type="SUPFAM" id="SSF48403">
    <property type="entry name" value="Ankyrin repeat"/>
    <property type="match status" value="1"/>
</dbReference>
<dbReference type="PROSITE" id="PS50088">
    <property type="entry name" value="ANK_REPEAT"/>
    <property type="match status" value="1"/>
</dbReference>
<evidence type="ECO:0000259" key="11">
    <source>
        <dbReference type="PROSITE" id="PS51061"/>
    </source>
</evidence>
<keyword evidence="6" id="KW-0694">RNA-binding</keyword>
<feature type="compositionally biased region" description="Pro residues" evidence="10">
    <location>
        <begin position="1"/>
        <end position="15"/>
    </location>
</feature>
<dbReference type="InterPro" id="IPR036770">
    <property type="entry name" value="Ankyrin_rpt-contain_sf"/>
</dbReference>
<dbReference type="PROSITE" id="PS51061">
    <property type="entry name" value="R3H"/>
    <property type="match status" value="1"/>
</dbReference>
<dbReference type="SMART" id="SM00393">
    <property type="entry name" value="R3H"/>
    <property type="match status" value="1"/>
</dbReference>
<dbReference type="Pfam" id="PF07717">
    <property type="entry name" value="OB_NTP_bind"/>
    <property type="match status" value="1"/>
</dbReference>
<comment type="subcellular location">
    <subcellularLocation>
        <location evidence="1">Nucleus</location>
    </subcellularLocation>
</comment>
<keyword evidence="4" id="KW-0347">Helicase</keyword>
<sequence length="1400" mass="157404">MSPPVEPSDPPPPAAVGPWRSKRAMKARSKGPKWPALKNVGQELRLASQLRLRDFQANPEDMELEFPSSLTSEERSYIHRLALSMGLKSKSRGNGAKRFLTVFKHTGSTIVRSDATLKMSGREISRMTGRLLGGAPNVPPPSSCSREVLQIRQQLPIWSRQSEILQAIASHQVTLVCGHTGSGKTTQVPQFILEQSAEEGLPCRMACTQPRRISAVSMAERVAFERNEKVGQTVGYQIKLESRISPKTLLTFCTCGVLLRTLMGNPAALASYTHIIVDEVHERERLGDFLLTVLREGLTRHKNLKLIIMSATMDEHIFTSYFAMPSSIIVPGRLFPVQEFFLESVLTLLDSDKQNAKRKQTIEVHSQDQDLSLNALQIANPEDQNVPNLKPVLSADDTAALDEALLNGFRSDAALQVLQDLVLDTNGFIDYQHSVTGVTPLMCASVHGDIDFMEQLLTSGCDVDVKAKNSWTALDFAKSQNQKAAVDTLTSCSGDVMSSLISKNRDDWMSLPENQRQSLEAYNRTRPQHEVDFNLAAQLIAHLHETENVTGAILVFLPGLHDIMTLRNFLSPLDGLQIVMLHSRLVGLDQRAVFKPPPRGLRKVILATNIAEASITVEDVTVVIDSGKVNEISFDPLAGTTMLKTVWISKSSAKQRQGRAGRCQSGNVYRLYSSLEFQTFAEHTVPEILRTPLTELCLYTKLVTCPNTSIADFLSRAPQAPSFFSIRNAIQTLKSLEALDAWEDVTVLGSHLLDLPVDPKFGKMILFGVIMKCLDPVLTLAASLGGRDPFVIPNDPDKRAMVKARRRRFVGEAYSDHLVLLRVFQEWEKARSDGRERAFCVQESVSGPAMEMILGTRSRLLAQLRASGFIRSKPPHDMKDLNKHSDNWPLVKAALTVGCYPSLARHDRETGLLRSAKESTLRLNPDCSFFAAKGKGSSNSTKSSIKSIPTDWFIFEEMSRLGRMALIRGVTAISPVTVLLFAGPSRRPSCHLDPEGRSRKDESSDSESETYQDGANVSIQLDDWITFRCEPSLAQIVWDLKTKWCSLLMRRLQHPDRPASPADNSFIDCVAGLLRAEDQCAKFVQPSGIGQKPIFESSPIMKSTMIQSEELAVNVMESLQSFAKTSNLTAMLVQTQDFMEDQLEQMVLTRKWMTERMENASQEAQQRMRHMQTQMLIALDRSFFDTLEGIHATMDQIEGVCGTILLPPSAEDTRLTGTLDFRSTVKRLLRLSWRFNGGVLQWISQKVYPFIDWNNWMLLVESLYHPQKVQYRFQTIRDEIGRKNVSRDLNRNSELLFVDKQAIYLGRNVRHAWEIMSGETRRIFDLIMDVNEYFKIRLLQLTDDLKEVRSIQDLTVLWVQQIRTIVQFMKTSKPGYIHDFDVLTKLQAWLIKQEKSLKTA</sequence>
<reference evidence="14 15" key="1">
    <citation type="journal article" date="2018" name="Nat. Ecol. Evol.">
        <title>Genomic signatures of mitonuclear coevolution across populations of Tigriopus californicus.</title>
        <authorList>
            <person name="Barreto F.S."/>
            <person name="Watson E.T."/>
            <person name="Lima T.G."/>
            <person name="Willett C.S."/>
            <person name="Edmands S."/>
            <person name="Li W."/>
            <person name="Burton R.S."/>
        </authorList>
    </citation>
    <scope>NUCLEOTIDE SEQUENCE [LARGE SCALE GENOMIC DNA]</scope>
    <source>
        <strain evidence="14 15">San Diego</strain>
    </source>
</reference>
<dbReference type="FunFam" id="1.20.120.1080:FF:000002">
    <property type="entry name" value="Putative ATP-dependent RNA helicase DHX36"/>
    <property type="match status" value="1"/>
</dbReference>
<name>A0A553NQY8_TIGCA</name>
<feature type="compositionally biased region" description="Basic and acidic residues" evidence="10">
    <location>
        <begin position="990"/>
        <end position="1003"/>
    </location>
</feature>
<dbReference type="GO" id="GO:0003677">
    <property type="term" value="F:DNA binding"/>
    <property type="evidence" value="ECO:0007669"/>
    <property type="project" value="UniProtKB-ARBA"/>
</dbReference>
<dbReference type="Gene3D" id="1.25.40.20">
    <property type="entry name" value="Ankyrin repeat-containing domain"/>
    <property type="match status" value="1"/>
</dbReference>
<dbReference type="Gene3D" id="3.40.50.300">
    <property type="entry name" value="P-loop containing nucleotide triphosphate hydrolases"/>
    <property type="match status" value="2"/>
</dbReference>
<gene>
    <name evidence="14" type="ORF">TCAL_10395</name>
</gene>
<dbReference type="SMART" id="SM00487">
    <property type="entry name" value="DEXDc"/>
    <property type="match status" value="1"/>
</dbReference>
<evidence type="ECO:0000256" key="2">
    <source>
        <dbReference type="ARBA" id="ARBA00022741"/>
    </source>
</evidence>
<evidence type="ECO:0000256" key="9">
    <source>
        <dbReference type="PROSITE-ProRule" id="PRU00023"/>
    </source>
</evidence>
<dbReference type="FunFam" id="3.30.1370.50:FF:000002">
    <property type="entry name" value="Immunoglobulin mu DNA-binding protein 2"/>
    <property type="match status" value="1"/>
</dbReference>
<feature type="repeat" description="ANK" evidence="9">
    <location>
        <begin position="436"/>
        <end position="468"/>
    </location>
</feature>
<feature type="region of interest" description="Disordered" evidence="10">
    <location>
        <begin position="989"/>
        <end position="1012"/>
    </location>
</feature>
<dbReference type="Pfam" id="PF00271">
    <property type="entry name" value="Helicase_C"/>
    <property type="match status" value="1"/>
</dbReference>
<feature type="region of interest" description="Disordered" evidence="10">
    <location>
        <begin position="1"/>
        <end position="35"/>
    </location>
</feature>
<dbReference type="STRING" id="6832.A0A553NQY8"/>
<dbReference type="InterPro" id="IPR001374">
    <property type="entry name" value="R3H_dom"/>
</dbReference>
<dbReference type="Gene3D" id="1.20.120.1080">
    <property type="match status" value="1"/>
</dbReference>
<evidence type="ECO:0000256" key="1">
    <source>
        <dbReference type="ARBA" id="ARBA00004123"/>
    </source>
</evidence>
<evidence type="ECO:0000256" key="7">
    <source>
        <dbReference type="ARBA" id="ARBA00023242"/>
    </source>
</evidence>
<feature type="domain" description="Helicase ATP-binding" evidence="12">
    <location>
        <begin position="165"/>
        <end position="331"/>
    </location>
</feature>
<dbReference type="GO" id="GO:0005634">
    <property type="term" value="C:nucleus"/>
    <property type="evidence" value="ECO:0007669"/>
    <property type="project" value="UniProtKB-SubCell"/>
</dbReference>
<comment type="caution">
    <text evidence="14">The sequence shown here is derived from an EMBL/GenBank/DDBJ whole genome shotgun (WGS) entry which is preliminary data.</text>
</comment>
<dbReference type="InterPro" id="IPR027417">
    <property type="entry name" value="P-loop_NTPase"/>
</dbReference>
<keyword evidence="5" id="KW-0067">ATP-binding</keyword>
<evidence type="ECO:0000313" key="15">
    <source>
        <dbReference type="Proteomes" id="UP000318571"/>
    </source>
</evidence>